<comment type="caution">
    <text evidence="2">The sequence shown here is derived from an EMBL/GenBank/DDBJ whole genome shotgun (WGS) entry which is preliminary data.</text>
</comment>
<evidence type="ECO:0000256" key="1">
    <source>
        <dbReference type="SAM" id="Coils"/>
    </source>
</evidence>
<evidence type="ECO:0000313" key="3">
    <source>
        <dbReference type="Proteomes" id="UP000887159"/>
    </source>
</evidence>
<proteinExistence type="predicted"/>
<gene>
    <name evidence="2" type="primary">NCL1_44347</name>
    <name evidence="2" type="ORF">TNCV_2449291</name>
</gene>
<reference evidence="2" key="1">
    <citation type="submission" date="2020-08" db="EMBL/GenBank/DDBJ databases">
        <title>Multicomponent nature underlies the extraordinary mechanical properties of spider dragline silk.</title>
        <authorList>
            <person name="Kono N."/>
            <person name="Nakamura H."/>
            <person name="Mori M."/>
            <person name="Yoshida Y."/>
            <person name="Ohtoshi R."/>
            <person name="Malay A.D."/>
            <person name="Moran D.A.P."/>
            <person name="Tomita M."/>
            <person name="Numata K."/>
            <person name="Arakawa K."/>
        </authorList>
    </citation>
    <scope>NUCLEOTIDE SEQUENCE</scope>
</reference>
<dbReference type="AlphaFoldDB" id="A0A8X6STL6"/>
<evidence type="ECO:0000313" key="2">
    <source>
        <dbReference type="EMBL" id="GFY12738.1"/>
    </source>
</evidence>
<dbReference type="Proteomes" id="UP000887159">
    <property type="component" value="Unassembled WGS sequence"/>
</dbReference>
<accession>A0A8X6STL6</accession>
<sequence>MMAFLLKQTKEVLLEVAIDLGVEVNSTLTKSEIKNRICQSKYYDEESVKCLLEGILEEEREKQEIKEYEERRLARERELERLRIQLRNKLNENKLKAGNRISDLANVCILSGKRTAEVSEPVNKCRPLINPVVNKSVENATSCDFEKKNCDPPVRGTNVSHPSEVGRKEFNVNRSSDGDVEMKVGVCEGRVKTVAMGAQRVINLDNIGDGSFELKRDKGVAYPEGLICENSCEEKYTLGTLMGCEKQLTVNSESFRNHTIAKIAGPLKVKENTCKADVRKCLEDELAMRLPLSEPREIYKDSLATDNRSNIGSECSFEIDLPGKRDRSTVYRLNLIKLYRRKPELENLVMKNSSEGIDTETLYSVKLFMDFGFQGNLRKSQLYFKLPPARSSYLRMINAKKKERFLPESGTIFLRRKDINLVTG</sequence>
<feature type="coiled-coil region" evidence="1">
    <location>
        <begin position="51"/>
        <end position="96"/>
    </location>
</feature>
<keyword evidence="1" id="KW-0175">Coiled coil</keyword>
<keyword evidence="3" id="KW-1185">Reference proteome</keyword>
<dbReference type="EMBL" id="BMAU01021315">
    <property type="protein sequence ID" value="GFY12738.1"/>
    <property type="molecule type" value="Genomic_DNA"/>
</dbReference>
<organism evidence="2 3">
    <name type="scientific">Trichonephila clavipes</name>
    <name type="common">Golden silk orbweaver</name>
    <name type="synonym">Nephila clavipes</name>
    <dbReference type="NCBI Taxonomy" id="2585209"/>
    <lineage>
        <taxon>Eukaryota</taxon>
        <taxon>Metazoa</taxon>
        <taxon>Ecdysozoa</taxon>
        <taxon>Arthropoda</taxon>
        <taxon>Chelicerata</taxon>
        <taxon>Arachnida</taxon>
        <taxon>Araneae</taxon>
        <taxon>Araneomorphae</taxon>
        <taxon>Entelegynae</taxon>
        <taxon>Araneoidea</taxon>
        <taxon>Nephilidae</taxon>
        <taxon>Trichonephila</taxon>
    </lineage>
</organism>
<name>A0A8X6STL6_TRICX</name>
<protein>
    <submittedName>
        <fullName evidence="2">Uncharacterized protein</fullName>
    </submittedName>
</protein>